<dbReference type="OrthoDB" id="9909133at2"/>
<evidence type="ECO:0000256" key="1">
    <source>
        <dbReference type="SAM" id="Coils"/>
    </source>
</evidence>
<keyword evidence="3" id="KW-1185">Reference proteome</keyword>
<dbReference type="RefSeq" id="WP_013157683.1">
    <property type="nucleotide sequence ID" value="NC_014212.1"/>
</dbReference>
<feature type="coiled-coil region" evidence="1">
    <location>
        <begin position="1"/>
        <end position="28"/>
    </location>
</feature>
<reference evidence="2 3" key="1">
    <citation type="journal article" date="2010" name="Stand. Genomic Sci.">
        <title>Complete genome sequence of Meiothermus silvanus type strain (VI-R2).</title>
        <authorList>
            <person name="Sikorski J."/>
            <person name="Tindall B.J."/>
            <person name="Lowry S."/>
            <person name="Lucas S."/>
            <person name="Nolan M."/>
            <person name="Copeland A."/>
            <person name="Glavina Del Rio T."/>
            <person name="Tice H."/>
            <person name="Cheng J.F."/>
            <person name="Han C."/>
            <person name="Pitluck S."/>
            <person name="Liolios K."/>
            <person name="Ivanova N."/>
            <person name="Mavromatis K."/>
            <person name="Mikhailova N."/>
            <person name="Pati A."/>
            <person name="Goodwin L."/>
            <person name="Chen A."/>
            <person name="Palaniappan K."/>
            <person name="Land M."/>
            <person name="Hauser L."/>
            <person name="Chang Y.J."/>
            <person name="Jeffries C.D."/>
            <person name="Rohde M."/>
            <person name="Goker M."/>
            <person name="Woyke T."/>
            <person name="Bristow J."/>
            <person name="Eisen J.A."/>
            <person name="Markowitz V."/>
            <person name="Hugenholtz P."/>
            <person name="Kyrpides N.C."/>
            <person name="Klenk H.P."/>
            <person name="Lapidus A."/>
        </authorList>
    </citation>
    <scope>NUCLEOTIDE SEQUENCE [LARGE SCALE GENOMIC DNA]</scope>
    <source>
        <strain evidence="3">ATCC 700542 / DSM 9946 / VI-R2</strain>
    </source>
</reference>
<dbReference type="HOGENOM" id="CLU_1641729_0_0_0"/>
<accession>D7BDV7</accession>
<gene>
    <name evidence="2" type="ordered locus">Mesil_1211</name>
</gene>
<organism evidence="2 3">
    <name type="scientific">Allomeiothermus silvanus (strain ATCC 700542 / DSM 9946 / NBRC 106475 / NCIMB 13440 / VI-R2)</name>
    <name type="common">Thermus silvanus</name>
    <dbReference type="NCBI Taxonomy" id="526227"/>
    <lineage>
        <taxon>Bacteria</taxon>
        <taxon>Thermotogati</taxon>
        <taxon>Deinococcota</taxon>
        <taxon>Deinococci</taxon>
        <taxon>Thermales</taxon>
        <taxon>Thermaceae</taxon>
        <taxon>Allomeiothermus</taxon>
    </lineage>
</organism>
<dbReference type="STRING" id="526227.Mesil_1211"/>
<dbReference type="EMBL" id="CP002042">
    <property type="protein sequence ID" value="ADH63108.1"/>
    <property type="molecule type" value="Genomic_DNA"/>
</dbReference>
<evidence type="ECO:0000313" key="3">
    <source>
        <dbReference type="Proteomes" id="UP000001916"/>
    </source>
</evidence>
<proteinExistence type="predicted"/>
<dbReference type="Proteomes" id="UP000001916">
    <property type="component" value="Chromosome"/>
</dbReference>
<dbReference type="KEGG" id="msv:Mesil_1211"/>
<sequence>MASQAKLIEELRARVAELEARLAALEPAPGSTSGQPGEVRVGGQPVRLRPLSPAQWVLALKELPGFLLAYAVQEARGQEPEEALLERLVNTARQWVVACAIDPCDPAMLTIPEAQQVLVEVSRQNGLDAQLAEFFRQRLGQTAGSGSAALRSPPQPDARAN</sequence>
<name>D7BDV7_ALLS1</name>
<protein>
    <submittedName>
        <fullName evidence="2">Uncharacterized protein</fullName>
    </submittedName>
</protein>
<keyword evidence="1" id="KW-0175">Coiled coil</keyword>
<evidence type="ECO:0000313" key="2">
    <source>
        <dbReference type="EMBL" id="ADH63108.1"/>
    </source>
</evidence>
<dbReference type="AlphaFoldDB" id="D7BDV7"/>